<protein>
    <submittedName>
        <fullName evidence="1">Uncharacterized protein</fullName>
    </submittedName>
</protein>
<evidence type="ECO:0000313" key="2">
    <source>
        <dbReference type="Proteomes" id="UP000252680"/>
    </source>
</evidence>
<comment type="caution">
    <text evidence="1">The sequence shown here is derived from an EMBL/GenBank/DDBJ whole genome shotgun (WGS) entry which is preliminary data.</text>
</comment>
<name>A0A365YZB0_9PROT</name>
<dbReference type="OrthoDB" id="7264286at2"/>
<organism evidence="1 2">
    <name type="scientific">Novacetimonas cocois</name>
    <dbReference type="NCBI Taxonomy" id="1747507"/>
    <lineage>
        <taxon>Bacteria</taxon>
        <taxon>Pseudomonadati</taxon>
        <taxon>Pseudomonadota</taxon>
        <taxon>Alphaproteobacteria</taxon>
        <taxon>Acetobacterales</taxon>
        <taxon>Acetobacteraceae</taxon>
        <taxon>Novacetimonas</taxon>
    </lineage>
</organism>
<dbReference type="Proteomes" id="UP000252680">
    <property type="component" value="Unassembled WGS sequence"/>
</dbReference>
<evidence type="ECO:0000313" key="1">
    <source>
        <dbReference type="EMBL" id="RBM07704.1"/>
    </source>
</evidence>
<proteinExistence type="predicted"/>
<gene>
    <name evidence="1" type="ORF">NJLHNGOC_06655</name>
</gene>
<dbReference type="AlphaFoldDB" id="A0A365YZB0"/>
<accession>A0A365YZB0</accession>
<dbReference type="EMBL" id="QEXL01000007">
    <property type="protein sequence ID" value="RBM07704.1"/>
    <property type="molecule type" value="Genomic_DNA"/>
</dbReference>
<keyword evidence="2" id="KW-1185">Reference proteome</keyword>
<sequence>MNKPDETPVTVRLDGAAPRVDVAGLANTRRIMHVRHEGEGTVMPAFVPTPAWARLLERYCTGDGPVDGAGGRLSPTRVMQGLDRAIGRLMEVAAGDDARAGRPLAAGYVVESDLFDPAGGPVELRVVVDRETGVACVIAGMASDIAALDLPPLPSGS</sequence>
<reference evidence="1 2" key="1">
    <citation type="submission" date="2018-05" db="EMBL/GenBank/DDBJ databases">
        <title>Komagataeibacter cocois sp. nov., for a novel cellulose- producing strain isolated from coconut milk.</title>
        <authorList>
            <person name="Liu L."/>
            <person name="Wang Y."/>
            <person name="Liu S."/>
            <person name="Bi J."/>
            <person name="Chen H."/>
            <person name="Deng J."/>
            <person name="Zhang C."/>
            <person name="Hu Q."/>
            <person name="Li C."/>
        </authorList>
    </citation>
    <scope>NUCLEOTIDE SEQUENCE [LARGE SCALE GENOMIC DNA]</scope>
    <source>
        <strain evidence="1 2">WE7</strain>
    </source>
</reference>
<dbReference type="RefSeq" id="WP_113595668.1">
    <property type="nucleotide sequence ID" value="NZ_QEXL01000007.1"/>
</dbReference>